<dbReference type="InterPro" id="IPR001677">
    <property type="entry name" value="TbpB_B_D"/>
</dbReference>
<comment type="caution">
    <text evidence="2">The sequence shown here is derived from an EMBL/GenBank/DDBJ whole genome shotgun (WGS) entry which is preliminary data.</text>
</comment>
<name>A0A2W4EW88_9HYPH</name>
<dbReference type="Gene3D" id="2.40.160.90">
    <property type="match status" value="1"/>
</dbReference>
<evidence type="ECO:0000313" key="2">
    <source>
        <dbReference type="EMBL" id="PZM17266.1"/>
    </source>
</evidence>
<dbReference type="AlphaFoldDB" id="A0A2W4EW88"/>
<reference evidence="2 3" key="1">
    <citation type="journal article" date="2018" name="Sci. Rep.">
        <title>Rhizobium tumorigenes sp. nov., a novel plant tumorigenic bacterium isolated from cane gall tumors on thornless blackberry.</title>
        <authorList>
            <person name="Kuzmanovi N."/>
            <person name="Smalla K."/>
            <person name="Gronow S."/>
            <person name="PuBawska J."/>
        </authorList>
    </citation>
    <scope>NUCLEOTIDE SEQUENCE [LARGE SCALE GENOMIC DNA]</scope>
    <source>
        <strain evidence="2 3">CCBAU 85046</strain>
    </source>
</reference>
<keyword evidence="3" id="KW-1185">Reference proteome</keyword>
<evidence type="ECO:0000259" key="1">
    <source>
        <dbReference type="Pfam" id="PF01298"/>
    </source>
</evidence>
<gene>
    <name evidence="2" type="ORF">CPY51_03310</name>
</gene>
<accession>A0A2W4EW88</accession>
<sequence length="250" mass="24797">MKAPSTKGYPLTAKGLGVVAVGAAAPSQVSLTGTVKETTFMTGPAPITFEGKGNPAIQGTIMTSSRSNQIDSSTRFLMSDQSASSKDAPTAFGILVDHSKVGQFAAGAYYGGKTATNIPTSGTATYKGNYAGSLSNGAVAENSKLGASGDLALTTDFAAGKIQGDISNIQSATAGQPTKLKFSSTMSGDKASYATGQGDTISATVAGVDKVVPGKVEGGFFGVGASETAGAITTTDAGASTVGAFYGKKQ</sequence>
<proteinExistence type="predicted"/>
<organism evidence="2 3">
    <name type="scientific">Rhizobium tubonense</name>
    <dbReference type="NCBI Taxonomy" id="484088"/>
    <lineage>
        <taxon>Bacteria</taxon>
        <taxon>Pseudomonadati</taxon>
        <taxon>Pseudomonadota</taxon>
        <taxon>Alphaproteobacteria</taxon>
        <taxon>Hyphomicrobiales</taxon>
        <taxon>Rhizobiaceae</taxon>
        <taxon>Rhizobium/Agrobacterium group</taxon>
        <taxon>Rhizobium</taxon>
    </lineage>
</organism>
<dbReference type="InterPro" id="IPR011250">
    <property type="entry name" value="OMP/PagP_B-barrel"/>
</dbReference>
<dbReference type="SUPFAM" id="SSF56925">
    <property type="entry name" value="OMPA-like"/>
    <property type="match status" value="1"/>
</dbReference>
<dbReference type="EMBL" id="PCDP01000001">
    <property type="protein sequence ID" value="PZM17266.1"/>
    <property type="molecule type" value="Genomic_DNA"/>
</dbReference>
<evidence type="ECO:0000313" key="3">
    <source>
        <dbReference type="Proteomes" id="UP000248925"/>
    </source>
</evidence>
<dbReference type="Proteomes" id="UP000248925">
    <property type="component" value="Unassembled WGS sequence"/>
</dbReference>
<feature type="domain" description="Transferrin-binding protein B C-lobe/N-lobe beta-barrel" evidence="1">
    <location>
        <begin position="118"/>
        <end position="249"/>
    </location>
</feature>
<dbReference type="Pfam" id="PF01298">
    <property type="entry name" value="TbpB_B_D"/>
    <property type="match status" value="1"/>
</dbReference>
<protein>
    <recommendedName>
        <fullName evidence="1">Transferrin-binding protein B C-lobe/N-lobe beta-barrel domain-containing protein</fullName>
    </recommendedName>
</protein>